<name>A0A6V8MQN4_9BACT</name>
<organism evidence="1 2">
    <name type="scientific">Geomonas silvestris</name>
    <dbReference type="NCBI Taxonomy" id="2740184"/>
    <lineage>
        <taxon>Bacteria</taxon>
        <taxon>Pseudomonadati</taxon>
        <taxon>Thermodesulfobacteriota</taxon>
        <taxon>Desulfuromonadia</taxon>
        <taxon>Geobacterales</taxon>
        <taxon>Geobacteraceae</taxon>
        <taxon>Geomonas</taxon>
    </lineage>
</organism>
<evidence type="ECO:0000313" key="1">
    <source>
        <dbReference type="EMBL" id="GFO61909.1"/>
    </source>
</evidence>
<dbReference type="Proteomes" id="UP000556026">
    <property type="component" value="Unassembled WGS sequence"/>
</dbReference>
<evidence type="ECO:0000313" key="2">
    <source>
        <dbReference type="Proteomes" id="UP000556026"/>
    </source>
</evidence>
<sequence>MAVQLDHEGPRGELAVYLDEERIFSRIAAGRMPELEDIAPMVHLRLFVELTVPDTT</sequence>
<protein>
    <submittedName>
        <fullName evidence="1">Uncharacterized protein</fullName>
    </submittedName>
</protein>
<comment type="caution">
    <text evidence="1">The sequence shown here is derived from an EMBL/GenBank/DDBJ whole genome shotgun (WGS) entry which is preliminary data.</text>
</comment>
<dbReference type="EMBL" id="BLXX01000022">
    <property type="protein sequence ID" value="GFO61909.1"/>
    <property type="molecule type" value="Genomic_DNA"/>
</dbReference>
<gene>
    <name evidence="1" type="ORF">GMST_42340</name>
</gene>
<reference evidence="2" key="1">
    <citation type="submission" date="2020-06" db="EMBL/GenBank/DDBJ databases">
        <title>Draft genomic sequence of Geomonas sp. Red330.</title>
        <authorList>
            <person name="Itoh H."/>
            <person name="Zhenxing X."/>
            <person name="Ushijima N."/>
            <person name="Masuda Y."/>
            <person name="Shiratori Y."/>
            <person name="Senoo K."/>
        </authorList>
    </citation>
    <scope>NUCLEOTIDE SEQUENCE [LARGE SCALE GENOMIC DNA]</scope>
    <source>
        <strain evidence="2">Red330</strain>
    </source>
</reference>
<proteinExistence type="predicted"/>
<accession>A0A6V8MQN4</accession>
<dbReference type="AlphaFoldDB" id="A0A6V8MQN4"/>
<keyword evidence="2" id="KW-1185">Reference proteome</keyword>